<dbReference type="InterPro" id="IPR017853">
    <property type="entry name" value="GH"/>
</dbReference>
<reference evidence="2" key="1">
    <citation type="journal article" date="2019" name="bioRxiv">
        <title>The Genome of the Zebra Mussel, Dreissena polymorpha: A Resource for Invasive Species Research.</title>
        <authorList>
            <person name="McCartney M.A."/>
            <person name="Auch B."/>
            <person name="Kono T."/>
            <person name="Mallez S."/>
            <person name="Zhang Y."/>
            <person name="Obille A."/>
            <person name="Becker A."/>
            <person name="Abrahante J.E."/>
            <person name="Garbe J."/>
            <person name="Badalamenti J.P."/>
            <person name="Herman A."/>
            <person name="Mangelson H."/>
            <person name="Liachko I."/>
            <person name="Sullivan S."/>
            <person name="Sone E.D."/>
            <person name="Koren S."/>
            <person name="Silverstein K.A.T."/>
            <person name="Beckman K.B."/>
            <person name="Gohl D.M."/>
        </authorList>
    </citation>
    <scope>NUCLEOTIDE SEQUENCE</scope>
    <source>
        <strain evidence="2">Duluth1</strain>
        <tissue evidence="2">Whole animal</tissue>
    </source>
</reference>
<dbReference type="PANTHER" id="PTHR10569:SF2">
    <property type="entry name" value="GLYCOGEN DEBRANCHING ENZYME"/>
    <property type="match status" value="1"/>
</dbReference>
<dbReference type="Gene3D" id="3.20.20.80">
    <property type="entry name" value="Glycosidases"/>
    <property type="match status" value="1"/>
</dbReference>
<accession>A0A9D4INP3</accession>
<proteinExistence type="predicted"/>
<dbReference type="SUPFAM" id="SSF51445">
    <property type="entry name" value="(Trans)glycosidases"/>
    <property type="match status" value="1"/>
</dbReference>
<name>A0A9D4INP3_DREPO</name>
<dbReference type="Proteomes" id="UP000828390">
    <property type="component" value="Unassembled WGS sequence"/>
</dbReference>
<sequence length="162" mass="18593">MDCLQCQSVLAKCLGPFHEWEGRLYVAKATEYNLIHLTPIQALGTSNSSYSIKDQLQLNPMFANHGRQSTFEDVERLMRKMNQEWKVLCMTDLVYNHSADNSPWLMEHPECGYNLENSPHLKPAFLLDRILSHFSMEVVEGKWTHRGIPPVIKDEGTLTVSC</sequence>
<dbReference type="Pfam" id="PF14701">
    <property type="entry name" value="hDGE_amylase"/>
    <property type="match status" value="1"/>
</dbReference>
<gene>
    <name evidence="2" type="ORF">DPMN_157297</name>
</gene>
<reference evidence="2" key="2">
    <citation type="submission" date="2020-11" db="EMBL/GenBank/DDBJ databases">
        <authorList>
            <person name="McCartney M.A."/>
            <person name="Auch B."/>
            <person name="Kono T."/>
            <person name="Mallez S."/>
            <person name="Becker A."/>
            <person name="Gohl D.M."/>
            <person name="Silverstein K.A.T."/>
            <person name="Koren S."/>
            <person name="Bechman K.B."/>
            <person name="Herman A."/>
            <person name="Abrahante J.E."/>
            <person name="Garbe J."/>
        </authorList>
    </citation>
    <scope>NUCLEOTIDE SEQUENCE</scope>
    <source>
        <strain evidence="2">Duluth1</strain>
        <tissue evidence="2">Whole animal</tissue>
    </source>
</reference>
<dbReference type="GO" id="GO:0005980">
    <property type="term" value="P:glycogen catabolic process"/>
    <property type="evidence" value="ECO:0007669"/>
    <property type="project" value="InterPro"/>
</dbReference>
<dbReference type="GO" id="GO:0004134">
    <property type="term" value="F:4-alpha-glucanotransferase activity"/>
    <property type="evidence" value="ECO:0007669"/>
    <property type="project" value="InterPro"/>
</dbReference>
<keyword evidence="3" id="KW-1185">Reference proteome</keyword>
<dbReference type="AlphaFoldDB" id="A0A9D4INP3"/>
<protein>
    <recommendedName>
        <fullName evidence="1">Glycogen debranching enzyme glucanotransferase domain-containing protein</fullName>
    </recommendedName>
</protein>
<dbReference type="InterPro" id="IPR010401">
    <property type="entry name" value="AGL/Gdb1"/>
</dbReference>
<dbReference type="InterPro" id="IPR032792">
    <property type="entry name" value="AGL_glucanoTrfase"/>
</dbReference>
<dbReference type="GO" id="GO:0004135">
    <property type="term" value="F:amylo-alpha-1,6-glucosidase activity"/>
    <property type="evidence" value="ECO:0007669"/>
    <property type="project" value="InterPro"/>
</dbReference>
<dbReference type="EMBL" id="JAIWYP010000008">
    <property type="protein sequence ID" value="KAH3779494.1"/>
    <property type="molecule type" value="Genomic_DNA"/>
</dbReference>
<comment type="caution">
    <text evidence="2">The sequence shown here is derived from an EMBL/GenBank/DDBJ whole genome shotgun (WGS) entry which is preliminary data.</text>
</comment>
<evidence type="ECO:0000313" key="2">
    <source>
        <dbReference type="EMBL" id="KAH3779494.1"/>
    </source>
</evidence>
<dbReference type="PANTHER" id="PTHR10569">
    <property type="entry name" value="GLYCOGEN DEBRANCHING ENZYME"/>
    <property type="match status" value="1"/>
</dbReference>
<dbReference type="FunFam" id="3.20.20.80:FF:000070">
    <property type="entry name" value="GDB1p Glycogen debranching enzyme"/>
    <property type="match status" value="1"/>
</dbReference>
<evidence type="ECO:0000313" key="3">
    <source>
        <dbReference type="Proteomes" id="UP000828390"/>
    </source>
</evidence>
<evidence type="ECO:0000259" key="1">
    <source>
        <dbReference type="Pfam" id="PF14701"/>
    </source>
</evidence>
<feature type="domain" description="Glycogen debranching enzyme glucanotransferase" evidence="1">
    <location>
        <begin position="1"/>
        <end position="158"/>
    </location>
</feature>
<organism evidence="2 3">
    <name type="scientific">Dreissena polymorpha</name>
    <name type="common">Zebra mussel</name>
    <name type="synonym">Mytilus polymorpha</name>
    <dbReference type="NCBI Taxonomy" id="45954"/>
    <lineage>
        <taxon>Eukaryota</taxon>
        <taxon>Metazoa</taxon>
        <taxon>Spiralia</taxon>
        <taxon>Lophotrochozoa</taxon>
        <taxon>Mollusca</taxon>
        <taxon>Bivalvia</taxon>
        <taxon>Autobranchia</taxon>
        <taxon>Heteroconchia</taxon>
        <taxon>Euheterodonta</taxon>
        <taxon>Imparidentia</taxon>
        <taxon>Neoheterodontei</taxon>
        <taxon>Myida</taxon>
        <taxon>Dreissenoidea</taxon>
        <taxon>Dreissenidae</taxon>
        <taxon>Dreissena</taxon>
    </lineage>
</organism>